<sequence length="379" mass="42581">MRPLRKTTRVRNPHVKNPISSTMLASTSGDLDLPLTDVVIVFACSENFVPYLSVAAQSIIENASPERRYDIVVLTRDISPASMITLTRQATSENVGIGFLDVDAALGDIKLPHHGHFRPETYFRLLAPQLLPNVDKAIYLDSDLIVDDDVARLFDVDVTGYPLAATRDADTIGQIEGYDPSVGPYLKNELGMDDPHDYFQAGVILMNLAELRRTVSPERFLALSTERMWRWLDQDVLNKVVNGNYVRVHMRWNYLMDWQHLRRTHIVANAPADVRAEYEEAASDPSIVHFAGPDNRPWLYPDADGADLFWRYAMHSPYLDEIRGQLEESRASAAGLAKRLQVIVLYKGIMPAFDKACPAGTKRRGAVIKTYMRLGGANL</sequence>
<dbReference type="Gene3D" id="3.90.550.10">
    <property type="entry name" value="Spore Coat Polysaccharide Biosynthesis Protein SpsA, Chain A"/>
    <property type="match status" value="1"/>
</dbReference>
<comment type="caution">
    <text evidence="4">The sequence shown here is derived from an EMBL/GenBank/DDBJ whole genome shotgun (WGS) entry which is preliminary data.</text>
</comment>
<dbReference type="Pfam" id="PF01501">
    <property type="entry name" value="Glyco_transf_8"/>
    <property type="match status" value="1"/>
</dbReference>
<name>A0A921KLM5_9ACTN</name>
<reference evidence="4" key="2">
    <citation type="submission" date="2021-09" db="EMBL/GenBank/DDBJ databases">
        <authorList>
            <person name="Gilroy R."/>
        </authorList>
    </citation>
    <scope>NUCLEOTIDE SEQUENCE</scope>
    <source>
        <strain evidence="4">CHK124-7917</strain>
    </source>
</reference>
<dbReference type="Proteomes" id="UP000697330">
    <property type="component" value="Unassembled WGS sequence"/>
</dbReference>
<evidence type="ECO:0000256" key="3">
    <source>
        <dbReference type="ARBA" id="ARBA00022723"/>
    </source>
</evidence>
<evidence type="ECO:0000313" key="5">
    <source>
        <dbReference type="Proteomes" id="UP000697330"/>
    </source>
</evidence>
<accession>A0A921KLM5</accession>
<keyword evidence="2" id="KW-0808">Transferase</keyword>
<dbReference type="PANTHER" id="PTHR13778:SF47">
    <property type="entry name" value="LIPOPOLYSACCHARIDE 1,3-GALACTOSYLTRANSFERASE"/>
    <property type="match status" value="1"/>
</dbReference>
<evidence type="ECO:0000256" key="1">
    <source>
        <dbReference type="ARBA" id="ARBA00022676"/>
    </source>
</evidence>
<dbReference type="InterPro" id="IPR029044">
    <property type="entry name" value="Nucleotide-diphossugar_trans"/>
</dbReference>
<reference evidence="4" key="1">
    <citation type="journal article" date="2021" name="PeerJ">
        <title>Extensive microbial diversity within the chicken gut microbiome revealed by metagenomics and culture.</title>
        <authorList>
            <person name="Gilroy R."/>
            <person name="Ravi A."/>
            <person name="Getino M."/>
            <person name="Pursley I."/>
            <person name="Horton D.L."/>
            <person name="Alikhan N.F."/>
            <person name="Baker D."/>
            <person name="Gharbi K."/>
            <person name="Hall N."/>
            <person name="Watson M."/>
            <person name="Adriaenssens E.M."/>
            <person name="Foster-Nyarko E."/>
            <person name="Jarju S."/>
            <person name="Secka A."/>
            <person name="Antonio M."/>
            <person name="Oren A."/>
            <person name="Chaudhuri R.R."/>
            <person name="La Ragione R."/>
            <person name="Hildebrand F."/>
            <person name="Pallen M.J."/>
        </authorList>
    </citation>
    <scope>NUCLEOTIDE SEQUENCE</scope>
    <source>
        <strain evidence="4">CHK124-7917</strain>
    </source>
</reference>
<dbReference type="SUPFAM" id="SSF53448">
    <property type="entry name" value="Nucleotide-diphospho-sugar transferases"/>
    <property type="match status" value="1"/>
</dbReference>
<dbReference type="EMBL" id="DYWQ01000136">
    <property type="protein sequence ID" value="HJF45862.1"/>
    <property type="molecule type" value="Genomic_DNA"/>
</dbReference>
<keyword evidence="3" id="KW-0479">Metal-binding</keyword>
<organism evidence="4 5">
    <name type="scientific">Thermophilibacter provencensis</name>
    <dbReference type="NCBI Taxonomy" id="1852386"/>
    <lineage>
        <taxon>Bacteria</taxon>
        <taxon>Bacillati</taxon>
        <taxon>Actinomycetota</taxon>
        <taxon>Coriobacteriia</taxon>
        <taxon>Coriobacteriales</taxon>
        <taxon>Atopobiaceae</taxon>
        <taxon>Thermophilibacter</taxon>
    </lineage>
</organism>
<keyword evidence="1" id="KW-0328">Glycosyltransferase</keyword>
<dbReference type="AlphaFoldDB" id="A0A921KLM5"/>
<evidence type="ECO:0000256" key="2">
    <source>
        <dbReference type="ARBA" id="ARBA00022679"/>
    </source>
</evidence>
<dbReference type="InterPro" id="IPR050748">
    <property type="entry name" value="Glycosyltrans_8_dom-fam"/>
</dbReference>
<dbReference type="CDD" id="cd04194">
    <property type="entry name" value="GT8_A4GalT_like"/>
    <property type="match status" value="1"/>
</dbReference>
<dbReference type="PANTHER" id="PTHR13778">
    <property type="entry name" value="GLYCOSYLTRANSFERASE 8 DOMAIN-CONTAINING PROTEIN"/>
    <property type="match status" value="1"/>
</dbReference>
<evidence type="ECO:0000313" key="4">
    <source>
        <dbReference type="EMBL" id="HJF45862.1"/>
    </source>
</evidence>
<protein>
    <submittedName>
        <fullName evidence="4">Glycosyltransferase family 8 protein</fullName>
    </submittedName>
</protein>
<dbReference type="GO" id="GO:0046872">
    <property type="term" value="F:metal ion binding"/>
    <property type="evidence" value="ECO:0007669"/>
    <property type="project" value="UniProtKB-KW"/>
</dbReference>
<dbReference type="GO" id="GO:0016757">
    <property type="term" value="F:glycosyltransferase activity"/>
    <property type="evidence" value="ECO:0007669"/>
    <property type="project" value="UniProtKB-KW"/>
</dbReference>
<gene>
    <name evidence="4" type="ORF">K8U72_08805</name>
</gene>
<proteinExistence type="predicted"/>
<dbReference type="InterPro" id="IPR002495">
    <property type="entry name" value="Glyco_trans_8"/>
</dbReference>
<dbReference type="RefSeq" id="WP_274959532.1">
    <property type="nucleotide sequence ID" value="NZ_DYWQ01000136.1"/>
</dbReference>